<evidence type="ECO:0000313" key="2">
    <source>
        <dbReference type="Proteomes" id="UP000199400"/>
    </source>
</evidence>
<dbReference type="STRING" id="54.SAMN02745121_08553"/>
<organism evidence="1 2">
    <name type="scientific">Nannocystis exedens</name>
    <dbReference type="NCBI Taxonomy" id="54"/>
    <lineage>
        <taxon>Bacteria</taxon>
        <taxon>Pseudomonadati</taxon>
        <taxon>Myxococcota</taxon>
        <taxon>Polyangia</taxon>
        <taxon>Nannocystales</taxon>
        <taxon>Nannocystaceae</taxon>
        <taxon>Nannocystis</taxon>
    </lineage>
</organism>
<keyword evidence="1" id="KW-0830">Ubiquinone</keyword>
<dbReference type="Pfam" id="PF05019">
    <property type="entry name" value="Coq4"/>
    <property type="match status" value="1"/>
</dbReference>
<dbReference type="AlphaFoldDB" id="A0A1I2IDK2"/>
<dbReference type="PANTHER" id="PTHR12922">
    <property type="entry name" value="UBIQUINONE BIOSYNTHESIS PROTEIN"/>
    <property type="match status" value="1"/>
</dbReference>
<name>A0A1I2IDK2_9BACT</name>
<accession>A0A1I2IDK2</accession>
<dbReference type="PANTHER" id="PTHR12922:SF7">
    <property type="entry name" value="UBIQUINONE BIOSYNTHESIS PROTEIN COQ4 HOMOLOG, MITOCHONDRIAL"/>
    <property type="match status" value="1"/>
</dbReference>
<dbReference type="RefSeq" id="WP_096333782.1">
    <property type="nucleotide sequence ID" value="NZ_FOMX01000060.1"/>
</dbReference>
<gene>
    <name evidence="1" type="ORF">SAMN02745121_08553</name>
</gene>
<dbReference type="InterPro" id="IPR007715">
    <property type="entry name" value="Coq4"/>
</dbReference>
<protein>
    <submittedName>
        <fullName evidence="1">Ubiquinone biosynthesis protein COQ4</fullName>
    </submittedName>
</protein>
<evidence type="ECO:0000313" key="1">
    <source>
        <dbReference type="EMBL" id="SFF39167.1"/>
    </source>
</evidence>
<reference evidence="2" key="1">
    <citation type="submission" date="2016-10" db="EMBL/GenBank/DDBJ databases">
        <authorList>
            <person name="Varghese N."/>
            <person name="Submissions S."/>
        </authorList>
    </citation>
    <scope>NUCLEOTIDE SEQUENCE [LARGE SCALE GENOMIC DNA]</scope>
    <source>
        <strain evidence="2">ATCC 25963</strain>
    </source>
</reference>
<dbReference type="Proteomes" id="UP000199400">
    <property type="component" value="Unassembled WGS sequence"/>
</dbReference>
<dbReference type="GO" id="GO:0006744">
    <property type="term" value="P:ubiquinone biosynthetic process"/>
    <property type="evidence" value="ECO:0007669"/>
    <property type="project" value="InterPro"/>
</dbReference>
<sequence>MPQPSPRPQEPAASPSVPEGASLATRIRLGLQALNVLKDDAGHPIYGPLLNVCMDSDVYRGLVRAWRSSEAGRRLLRERPSLQGRELDLEALARLPEGTLGHEFVRYFRANGLQPFVTAFPVENDLDYLGKRYRETHDLFHVITGYATDELGEMELQAFVLGNLGLPSAALVLVFSTALRVRREGVRGLGAYFARLRAAYGRGRRSRELLSVAYERLWEQPVAVLAGHLCAPG</sequence>
<dbReference type="EMBL" id="FOMX01000060">
    <property type="protein sequence ID" value="SFF39167.1"/>
    <property type="molecule type" value="Genomic_DNA"/>
</dbReference>
<proteinExistence type="predicted"/>
<dbReference type="OrthoDB" id="9775927at2"/>
<keyword evidence="2" id="KW-1185">Reference proteome</keyword>